<dbReference type="InterPro" id="IPR005471">
    <property type="entry name" value="Tscrpt_reg_IclR_N"/>
</dbReference>
<evidence type="ECO:0000259" key="4">
    <source>
        <dbReference type="PROSITE" id="PS51077"/>
    </source>
</evidence>
<dbReference type="InterPro" id="IPR036388">
    <property type="entry name" value="WH-like_DNA-bd_sf"/>
</dbReference>
<dbReference type="InterPro" id="IPR029016">
    <property type="entry name" value="GAF-like_dom_sf"/>
</dbReference>
<accession>A0ABT2A133</accession>
<dbReference type="InterPro" id="IPR036390">
    <property type="entry name" value="WH_DNA-bd_sf"/>
</dbReference>
<protein>
    <submittedName>
        <fullName evidence="6">IclR family transcriptional regulator</fullName>
    </submittedName>
</protein>
<dbReference type="SUPFAM" id="SSF55781">
    <property type="entry name" value="GAF domain-like"/>
    <property type="match status" value="1"/>
</dbReference>
<organism evidence="6 7">
    <name type="scientific">Massilia norwichensis</name>
    <dbReference type="NCBI Taxonomy" id="1442366"/>
    <lineage>
        <taxon>Bacteria</taxon>
        <taxon>Pseudomonadati</taxon>
        <taxon>Pseudomonadota</taxon>
        <taxon>Betaproteobacteria</taxon>
        <taxon>Burkholderiales</taxon>
        <taxon>Oxalobacteraceae</taxon>
        <taxon>Telluria group</taxon>
        <taxon>Massilia</taxon>
    </lineage>
</organism>
<name>A0ABT2A133_9BURK</name>
<dbReference type="Pfam" id="PF01614">
    <property type="entry name" value="IclR_C"/>
    <property type="match status" value="1"/>
</dbReference>
<gene>
    <name evidence="6" type="ORF">NX782_01570</name>
</gene>
<keyword evidence="1" id="KW-0805">Transcription regulation</keyword>
<proteinExistence type="predicted"/>
<evidence type="ECO:0000256" key="2">
    <source>
        <dbReference type="ARBA" id="ARBA00023125"/>
    </source>
</evidence>
<dbReference type="PANTHER" id="PTHR30136">
    <property type="entry name" value="HELIX-TURN-HELIX TRANSCRIPTIONAL REGULATOR, ICLR FAMILY"/>
    <property type="match status" value="1"/>
</dbReference>
<evidence type="ECO:0000259" key="5">
    <source>
        <dbReference type="PROSITE" id="PS51078"/>
    </source>
</evidence>
<dbReference type="Proteomes" id="UP001205560">
    <property type="component" value="Unassembled WGS sequence"/>
</dbReference>
<feature type="domain" description="HTH iclR-type" evidence="4">
    <location>
        <begin position="19"/>
        <end position="81"/>
    </location>
</feature>
<dbReference type="InterPro" id="IPR050707">
    <property type="entry name" value="HTH_MetabolicPath_Reg"/>
</dbReference>
<sequence length="262" mass="28503">MPSATSNDELTDSSTGVTVKPVVNAVRILRFLTASGSPERASDIARELSINPSTCFNTLRTLVAEEMLDFDPLSKTYTTGLGLAKLVEHLVTQGQRLDVVRPLMQEFAAAHHVTVTLWRRMGNDRIVLVSSETSPGDLRIDMAIGQRLPVLMGASGRLFAARLGLDEERLRAVFDKVRWARPLSFEDYQRQVLDAAAKGWAIDDGYFSTGILAVAAPVDDRTGAIAYAMSAVTFRGQYADAEVEKLGQSLSKAAAKVGNILF</sequence>
<evidence type="ECO:0000256" key="3">
    <source>
        <dbReference type="ARBA" id="ARBA00023163"/>
    </source>
</evidence>
<evidence type="ECO:0000313" key="6">
    <source>
        <dbReference type="EMBL" id="MCS0587891.1"/>
    </source>
</evidence>
<keyword evidence="3" id="KW-0804">Transcription</keyword>
<dbReference type="SUPFAM" id="SSF46785">
    <property type="entry name" value="Winged helix' DNA-binding domain"/>
    <property type="match status" value="1"/>
</dbReference>
<dbReference type="PROSITE" id="PS51077">
    <property type="entry name" value="HTH_ICLR"/>
    <property type="match status" value="1"/>
</dbReference>
<dbReference type="InterPro" id="IPR014757">
    <property type="entry name" value="Tscrpt_reg_IclR_C"/>
</dbReference>
<dbReference type="Gene3D" id="1.10.10.10">
    <property type="entry name" value="Winged helix-like DNA-binding domain superfamily/Winged helix DNA-binding domain"/>
    <property type="match status" value="1"/>
</dbReference>
<keyword evidence="7" id="KW-1185">Reference proteome</keyword>
<feature type="domain" description="IclR-ED" evidence="5">
    <location>
        <begin position="82"/>
        <end position="262"/>
    </location>
</feature>
<dbReference type="PANTHER" id="PTHR30136:SF24">
    <property type="entry name" value="HTH-TYPE TRANSCRIPTIONAL REPRESSOR ALLR"/>
    <property type="match status" value="1"/>
</dbReference>
<dbReference type="Gene3D" id="3.30.450.40">
    <property type="match status" value="1"/>
</dbReference>
<dbReference type="EMBL" id="JANUGX010000001">
    <property type="protein sequence ID" value="MCS0587891.1"/>
    <property type="molecule type" value="Genomic_DNA"/>
</dbReference>
<dbReference type="PROSITE" id="PS51078">
    <property type="entry name" value="ICLR_ED"/>
    <property type="match status" value="1"/>
</dbReference>
<reference evidence="6 7" key="1">
    <citation type="submission" date="2022-08" db="EMBL/GenBank/DDBJ databases">
        <title>Reclassification of Massilia species as members of the genera Telluria, Duganella, Pseudoduganella, Mokoshia gen. nov. and Zemynaea gen. nov. using orthogonal and non-orthogonal genome-based approaches.</title>
        <authorList>
            <person name="Bowman J.P."/>
        </authorList>
    </citation>
    <scope>NUCLEOTIDE SEQUENCE [LARGE SCALE GENOMIC DNA]</scope>
    <source>
        <strain evidence="6 7">LMG 28164</strain>
    </source>
</reference>
<keyword evidence="2" id="KW-0238">DNA-binding</keyword>
<evidence type="ECO:0000256" key="1">
    <source>
        <dbReference type="ARBA" id="ARBA00023015"/>
    </source>
</evidence>
<dbReference type="Pfam" id="PF09339">
    <property type="entry name" value="HTH_IclR"/>
    <property type="match status" value="1"/>
</dbReference>
<comment type="caution">
    <text evidence="6">The sequence shown here is derived from an EMBL/GenBank/DDBJ whole genome shotgun (WGS) entry which is preliminary data.</text>
</comment>
<evidence type="ECO:0000313" key="7">
    <source>
        <dbReference type="Proteomes" id="UP001205560"/>
    </source>
</evidence>
<dbReference type="RefSeq" id="WP_258843729.1">
    <property type="nucleotide sequence ID" value="NZ_JANUGX010000001.1"/>
</dbReference>